<evidence type="ECO:0000256" key="1">
    <source>
        <dbReference type="ARBA" id="ARBA00004629"/>
    </source>
</evidence>
<dbReference type="Proteomes" id="UP001212152">
    <property type="component" value="Unassembled WGS sequence"/>
</dbReference>
<comment type="caution">
    <text evidence="12">The sequence shown here is derived from an EMBL/GenBank/DDBJ whole genome shotgun (WGS) entry which is preliminary data.</text>
</comment>
<keyword evidence="9" id="KW-0137">Centromere</keyword>
<evidence type="ECO:0000256" key="11">
    <source>
        <dbReference type="SAM" id="MobiDB-lite"/>
    </source>
</evidence>
<keyword evidence="4" id="KW-0132">Cell division</keyword>
<dbReference type="Pfam" id="PF05859">
    <property type="entry name" value="Mis12"/>
    <property type="match status" value="1"/>
</dbReference>
<evidence type="ECO:0000256" key="8">
    <source>
        <dbReference type="ARBA" id="ARBA00023306"/>
    </source>
</evidence>
<keyword evidence="5" id="KW-0498">Mitosis</keyword>
<feature type="region of interest" description="Disordered" evidence="11">
    <location>
        <begin position="1"/>
        <end position="52"/>
    </location>
</feature>
<dbReference type="GO" id="GO:0051301">
    <property type="term" value="P:cell division"/>
    <property type="evidence" value="ECO:0007669"/>
    <property type="project" value="UniProtKB-KW"/>
</dbReference>
<accession>A0AAD5TIH3</accession>
<gene>
    <name evidence="12" type="ORF">HDU87_005187</name>
</gene>
<dbReference type="EMBL" id="JADGJQ010000040">
    <property type="protein sequence ID" value="KAJ3176493.1"/>
    <property type="molecule type" value="Genomic_DNA"/>
</dbReference>
<evidence type="ECO:0000256" key="2">
    <source>
        <dbReference type="ARBA" id="ARBA00008643"/>
    </source>
</evidence>
<organism evidence="12 13">
    <name type="scientific">Geranomyces variabilis</name>
    <dbReference type="NCBI Taxonomy" id="109894"/>
    <lineage>
        <taxon>Eukaryota</taxon>
        <taxon>Fungi</taxon>
        <taxon>Fungi incertae sedis</taxon>
        <taxon>Chytridiomycota</taxon>
        <taxon>Chytridiomycota incertae sedis</taxon>
        <taxon>Chytridiomycetes</taxon>
        <taxon>Spizellomycetales</taxon>
        <taxon>Powellomycetaceae</taxon>
        <taxon>Geranomyces</taxon>
    </lineage>
</organism>
<feature type="compositionally biased region" description="Low complexity" evidence="11">
    <location>
        <begin position="294"/>
        <end position="304"/>
    </location>
</feature>
<dbReference type="PANTHER" id="PTHR14527:SF2">
    <property type="entry name" value="PROTEIN MIS12 HOMOLOG"/>
    <property type="match status" value="1"/>
</dbReference>
<feature type="compositionally biased region" description="Pro residues" evidence="11">
    <location>
        <begin position="35"/>
        <end position="45"/>
    </location>
</feature>
<protein>
    <submittedName>
        <fullName evidence="12">Uncharacterized protein</fullName>
    </submittedName>
</protein>
<evidence type="ECO:0000256" key="3">
    <source>
        <dbReference type="ARBA" id="ARBA00022454"/>
    </source>
</evidence>
<evidence type="ECO:0000313" key="12">
    <source>
        <dbReference type="EMBL" id="KAJ3176493.1"/>
    </source>
</evidence>
<comment type="subcellular location">
    <subcellularLocation>
        <location evidence="1">Chromosome</location>
        <location evidence="1">Centromere</location>
        <location evidence="1">Kinetochore</location>
    </subcellularLocation>
</comment>
<feature type="coiled-coil region" evidence="10">
    <location>
        <begin position="167"/>
        <end position="201"/>
    </location>
</feature>
<keyword evidence="3" id="KW-0158">Chromosome</keyword>
<keyword evidence="7 10" id="KW-0175">Coiled coil</keyword>
<evidence type="ECO:0000256" key="10">
    <source>
        <dbReference type="SAM" id="Coils"/>
    </source>
</evidence>
<reference evidence="12" key="1">
    <citation type="submission" date="2020-05" db="EMBL/GenBank/DDBJ databases">
        <title>Phylogenomic resolution of chytrid fungi.</title>
        <authorList>
            <person name="Stajich J.E."/>
            <person name="Amses K."/>
            <person name="Simmons R."/>
            <person name="Seto K."/>
            <person name="Myers J."/>
            <person name="Bonds A."/>
            <person name="Quandt C.A."/>
            <person name="Barry K."/>
            <person name="Liu P."/>
            <person name="Grigoriev I."/>
            <person name="Longcore J.E."/>
            <person name="James T.Y."/>
        </authorList>
    </citation>
    <scope>NUCLEOTIDE SEQUENCE</scope>
    <source>
        <strain evidence="12">JEL0379</strain>
    </source>
</reference>
<dbReference type="GO" id="GO:0000070">
    <property type="term" value="P:mitotic sister chromatid segregation"/>
    <property type="evidence" value="ECO:0007669"/>
    <property type="project" value="TreeGrafter"/>
</dbReference>
<sequence length="356" mass="39995">MLSHTNPPWSARRKSTFRPPVLRVPSPPADAQTPQSPPPPPPQPALPTSQTSRNASLELITEQLGWAPVSYIDDIINALNDLAYKGISSFEQWLRAYGLEEEETEKGLAATETLFENSIDKYFDKFELLVLQSIFVVPTNLPIRLPHHEELDFSVSAVDEAQADEEIAGLRKAIASAQYLARKLQNEETATQKRIAALQQMKNDIESLASLSRTLPAQPLSLTIPTLLETVTQTRQLAADVHARSHNVSFQELIMRHEDENEDLRDAIAAAIDRRRRQQKQDEKNARSASATPSSRNQQQQQQQQRRRRSSLGVQVRSGREGLECAMEYRDKITGIGAAEDIRAWRQFLGTESVDS</sequence>
<dbReference type="GO" id="GO:0000444">
    <property type="term" value="C:MIS12/MIND type complex"/>
    <property type="evidence" value="ECO:0007669"/>
    <property type="project" value="TreeGrafter"/>
</dbReference>
<dbReference type="InterPro" id="IPR008685">
    <property type="entry name" value="Centromere_Mis12"/>
</dbReference>
<feature type="region of interest" description="Disordered" evidence="11">
    <location>
        <begin position="274"/>
        <end position="317"/>
    </location>
</feature>
<evidence type="ECO:0000256" key="4">
    <source>
        <dbReference type="ARBA" id="ARBA00022618"/>
    </source>
</evidence>
<dbReference type="GO" id="GO:0005634">
    <property type="term" value="C:nucleus"/>
    <property type="evidence" value="ECO:0007669"/>
    <property type="project" value="InterPro"/>
</dbReference>
<dbReference type="GO" id="GO:0051382">
    <property type="term" value="P:kinetochore assembly"/>
    <property type="evidence" value="ECO:0007669"/>
    <property type="project" value="TreeGrafter"/>
</dbReference>
<keyword evidence="13" id="KW-1185">Reference proteome</keyword>
<keyword evidence="6" id="KW-0995">Kinetochore</keyword>
<dbReference type="AlphaFoldDB" id="A0AAD5TIH3"/>
<evidence type="ECO:0000256" key="6">
    <source>
        <dbReference type="ARBA" id="ARBA00022838"/>
    </source>
</evidence>
<comment type="similarity">
    <text evidence="2">Belongs to the mis12 family.</text>
</comment>
<proteinExistence type="inferred from homology"/>
<evidence type="ECO:0000256" key="5">
    <source>
        <dbReference type="ARBA" id="ARBA00022776"/>
    </source>
</evidence>
<evidence type="ECO:0000256" key="7">
    <source>
        <dbReference type="ARBA" id="ARBA00023054"/>
    </source>
</evidence>
<dbReference type="PANTHER" id="PTHR14527">
    <property type="entry name" value="PROTEIN MIS12 HOMOLOG"/>
    <property type="match status" value="1"/>
</dbReference>
<evidence type="ECO:0000256" key="9">
    <source>
        <dbReference type="ARBA" id="ARBA00023328"/>
    </source>
</evidence>
<keyword evidence="8" id="KW-0131">Cell cycle</keyword>
<evidence type="ECO:0000313" key="13">
    <source>
        <dbReference type="Proteomes" id="UP001212152"/>
    </source>
</evidence>
<name>A0AAD5TIH3_9FUNG</name>